<reference evidence="2 3" key="1">
    <citation type="submission" date="2024-01" db="EMBL/GenBank/DDBJ databases">
        <title>The genomes of 5 underutilized Papilionoideae crops provide insights into root nodulation and disease resistanc.</title>
        <authorList>
            <person name="Jiang F."/>
        </authorList>
    </citation>
    <scope>NUCLEOTIDE SEQUENCE [LARGE SCALE GENOMIC DNA]</scope>
    <source>
        <strain evidence="2">DUOXIRENSHENG_FW03</strain>
        <tissue evidence="2">Leaves</tissue>
    </source>
</reference>
<dbReference type="EMBL" id="JAYMYS010000001">
    <property type="protein sequence ID" value="KAK7410257.1"/>
    <property type="molecule type" value="Genomic_DNA"/>
</dbReference>
<evidence type="ECO:0000256" key="1">
    <source>
        <dbReference type="SAM" id="MobiDB-lite"/>
    </source>
</evidence>
<accession>A0AAN9T111</accession>
<evidence type="ECO:0000313" key="2">
    <source>
        <dbReference type="EMBL" id="KAK7410257.1"/>
    </source>
</evidence>
<organism evidence="2 3">
    <name type="scientific">Psophocarpus tetragonolobus</name>
    <name type="common">Winged bean</name>
    <name type="synonym">Dolichos tetragonolobus</name>
    <dbReference type="NCBI Taxonomy" id="3891"/>
    <lineage>
        <taxon>Eukaryota</taxon>
        <taxon>Viridiplantae</taxon>
        <taxon>Streptophyta</taxon>
        <taxon>Embryophyta</taxon>
        <taxon>Tracheophyta</taxon>
        <taxon>Spermatophyta</taxon>
        <taxon>Magnoliopsida</taxon>
        <taxon>eudicotyledons</taxon>
        <taxon>Gunneridae</taxon>
        <taxon>Pentapetalae</taxon>
        <taxon>rosids</taxon>
        <taxon>fabids</taxon>
        <taxon>Fabales</taxon>
        <taxon>Fabaceae</taxon>
        <taxon>Papilionoideae</taxon>
        <taxon>50 kb inversion clade</taxon>
        <taxon>NPAAA clade</taxon>
        <taxon>indigoferoid/millettioid clade</taxon>
        <taxon>Phaseoleae</taxon>
        <taxon>Psophocarpus</taxon>
    </lineage>
</organism>
<proteinExistence type="predicted"/>
<protein>
    <submittedName>
        <fullName evidence="2">Uncharacterized protein</fullName>
    </submittedName>
</protein>
<feature type="region of interest" description="Disordered" evidence="1">
    <location>
        <begin position="1"/>
        <end position="38"/>
    </location>
</feature>
<sequence length="92" mass="9967">MAALRTRVSPIGSGKVEYLPSGNDGGAHVKSKSGNVAKKSREHSACDNTCIITCGLSKERARSHVIDLVLLITWRPVKTALRLVVKERGKEL</sequence>
<name>A0AAN9T111_PSOTE</name>
<evidence type="ECO:0000313" key="3">
    <source>
        <dbReference type="Proteomes" id="UP001386955"/>
    </source>
</evidence>
<gene>
    <name evidence="2" type="ORF">VNO78_00892</name>
</gene>
<keyword evidence="3" id="KW-1185">Reference proteome</keyword>
<dbReference type="AlphaFoldDB" id="A0AAN9T111"/>
<comment type="caution">
    <text evidence="2">The sequence shown here is derived from an EMBL/GenBank/DDBJ whole genome shotgun (WGS) entry which is preliminary data.</text>
</comment>
<dbReference type="Proteomes" id="UP001386955">
    <property type="component" value="Unassembled WGS sequence"/>
</dbReference>